<dbReference type="EMBL" id="JBHTBY010000003">
    <property type="protein sequence ID" value="MFC7320072.1"/>
    <property type="molecule type" value="Genomic_DNA"/>
</dbReference>
<evidence type="ECO:0000256" key="1">
    <source>
        <dbReference type="SAM" id="Coils"/>
    </source>
</evidence>
<proteinExistence type="predicted"/>
<organism evidence="2 3">
    <name type="scientific">Halobacillus campisalis</name>
    <dbReference type="NCBI Taxonomy" id="435909"/>
    <lineage>
        <taxon>Bacteria</taxon>
        <taxon>Bacillati</taxon>
        <taxon>Bacillota</taxon>
        <taxon>Bacilli</taxon>
        <taxon>Bacillales</taxon>
        <taxon>Bacillaceae</taxon>
        <taxon>Halobacillus</taxon>
    </lineage>
</organism>
<protein>
    <submittedName>
        <fullName evidence="2">Uncharacterized protein</fullName>
    </submittedName>
</protein>
<keyword evidence="1" id="KW-0175">Coiled coil</keyword>
<dbReference type="RefSeq" id="WP_289216732.1">
    <property type="nucleotide sequence ID" value="NZ_JAPVRC010000008.1"/>
</dbReference>
<dbReference type="Proteomes" id="UP001596494">
    <property type="component" value="Unassembled WGS sequence"/>
</dbReference>
<sequence>MRDKLQKAQELMQGNTMLFKEVINEYRDQKYEVNRNTELSAAGKEKALQRLSKEYEKKSVKLANQLKQERNDLASDAKKEAQKVLTSKLPSVNEKKRKLFSQQADDLEARVLL</sequence>
<name>A0ABW2K154_9BACI</name>
<comment type="caution">
    <text evidence="2">The sequence shown here is derived from an EMBL/GenBank/DDBJ whole genome shotgun (WGS) entry which is preliminary data.</text>
</comment>
<keyword evidence="3" id="KW-1185">Reference proteome</keyword>
<evidence type="ECO:0000313" key="3">
    <source>
        <dbReference type="Proteomes" id="UP001596494"/>
    </source>
</evidence>
<feature type="coiled-coil region" evidence="1">
    <location>
        <begin position="48"/>
        <end position="83"/>
    </location>
</feature>
<gene>
    <name evidence="2" type="ORF">ACFQMN_04215</name>
</gene>
<evidence type="ECO:0000313" key="2">
    <source>
        <dbReference type="EMBL" id="MFC7320072.1"/>
    </source>
</evidence>
<accession>A0ABW2K154</accession>
<reference evidence="3" key="1">
    <citation type="journal article" date="2019" name="Int. J. Syst. Evol. Microbiol.">
        <title>The Global Catalogue of Microorganisms (GCM) 10K type strain sequencing project: providing services to taxonomists for standard genome sequencing and annotation.</title>
        <authorList>
            <consortium name="The Broad Institute Genomics Platform"/>
            <consortium name="The Broad Institute Genome Sequencing Center for Infectious Disease"/>
            <person name="Wu L."/>
            <person name="Ma J."/>
        </authorList>
    </citation>
    <scope>NUCLEOTIDE SEQUENCE [LARGE SCALE GENOMIC DNA]</scope>
    <source>
        <strain evidence="3">CCUG 73951</strain>
    </source>
</reference>